<reference evidence="13" key="1">
    <citation type="journal article" date="2019" name="Int. J. Syst. Evol. Microbiol.">
        <title>The Global Catalogue of Microorganisms (GCM) 10K type strain sequencing project: providing services to taxonomists for standard genome sequencing and annotation.</title>
        <authorList>
            <consortium name="The Broad Institute Genomics Platform"/>
            <consortium name="The Broad Institute Genome Sequencing Center for Infectious Disease"/>
            <person name="Wu L."/>
            <person name="Ma J."/>
        </authorList>
    </citation>
    <scope>NUCLEOTIDE SEQUENCE [LARGE SCALE GENOMIC DNA]</scope>
    <source>
        <strain evidence="13">CGMCC 4.1467</strain>
    </source>
</reference>
<sequence>MHQEPEIPDLRIALFLGHPRSDSFCGALAMAYAEGASGAGAALRIFHLGDGEFSQDLITSSPNDQDLEPMLEQCKDAIDWADHLVFVFPTWWATMPATLKGFLDRVLLPGFAFEVNPHAPSGYSPLLTGKSAHLITTMDSPAWVYRWMYGRPGDRAMKGGILGFCGIKPVTSTWISRVKHLSVPEREREIEKVRQLGGQSRIKYQQLVRRRTFAAWLRAVRLQFYGMTLLSYALGALAALRWTEATLSWPALLSGFVALFLIEFGSVLYNEIHDRKTDHLNAHAGPFTGGSRVLVDGSLTVDQLRRIAQVALGVAALLFIFLLGMMALQGLSPTWLACAAGFLFSAYIVGPGYTAPPFRFVYRGFGEMIVAFSHGPFMLVCGWLALGAPLDDSRPWLLSLPIFFSVLGAITLAGIPDADADRQADKNTLAVQLSTDGAAWVAATASGIAVVLLPILDQMLMPDDGLWMKMLIPIAIHFSILLVLISRYQKSGAGCRRIDSILFTALSLILWFSIVPLLELC</sequence>
<feature type="transmembrane region" description="Helical" evidence="10">
    <location>
        <begin position="307"/>
        <end position="328"/>
    </location>
</feature>
<evidence type="ECO:0000313" key="13">
    <source>
        <dbReference type="Proteomes" id="UP001596472"/>
    </source>
</evidence>
<keyword evidence="7 10" id="KW-1133">Transmembrane helix</keyword>
<comment type="caution">
    <text evidence="12">The sequence shown here is derived from an EMBL/GenBank/DDBJ whole genome shotgun (WGS) entry which is preliminary data.</text>
</comment>
<keyword evidence="13" id="KW-1185">Reference proteome</keyword>
<dbReference type="CDD" id="cd13962">
    <property type="entry name" value="PT_UbiA_UBIAD1"/>
    <property type="match status" value="1"/>
</dbReference>
<evidence type="ECO:0000256" key="2">
    <source>
        <dbReference type="ARBA" id="ARBA00004863"/>
    </source>
</evidence>
<feature type="transmembrane region" description="Helical" evidence="10">
    <location>
        <begin position="467"/>
        <end position="488"/>
    </location>
</feature>
<evidence type="ECO:0000256" key="6">
    <source>
        <dbReference type="ARBA" id="ARBA00022692"/>
    </source>
</evidence>
<keyword evidence="5" id="KW-1003">Cell membrane</keyword>
<dbReference type="Pfam" id="PF01040">
    <property type="entry name" value="UbiA"/>
    <property type="match status" value="1"/>
</dbReference>
<evidence type="ECO:0000256" key="10">
    <source>
        <dbReference type="SAM" id="Phobius"/>
    </source>
</evidence>
<dbReference type="EMBL" id="JBHTBS010000001">
    <property type="protein sequence ID" value="MFC7335708.1"/>
    <property type="molecule type" value="Genomic_DNA"/>
</dbReference>
<keyword evidence="6 10" id="KW-0812">Transmembrane</keyword>
<evidence type="ECO:0000256" key="8">
    <source>
        <dbReference type="ARBA" id="ARBA00023002"/>
    </source>
</evidence>
<evidence type="ECO:0000256" key="3">
    <source>
        <dbReference type="ARBA" id="ARBA00006252"/>
    </source>
</evidence>
<dbReference type="InterPro" id="IPR044878">
    <property type="entry name" value="UbiA_sf"/>
</dbReference>
<dbReference type="Gene3D" id="1.10.357.140">
    <property type="entry name" value="UbiA prenyltransferase"/>
    <property type="match status" value="1"/>
</dbReference>
<feature type="transmembrane region" description="Helical" evidence="10">
    <location>
        <begin position="500"/>
        <end position="518"/>
    </location>
</feature>
<dbReference type="Proteomes" id="UP001596472">
    <property type="component" value="Unassembled WGS sequence"/>
</dbReference>
<evidence type="ECO:0000256" key="7">
    <source>
        <dbReference type="ARBA" id="ARBA00022989"/>
    </source>
</evidence>
<evidence type="ECO:0000256" key="5">
    <source>
        <dbReference type="ARBA" id="ARBA00022475"/>
    </source>
</evidence>
<feature type="transmembrane region" description="Helical" evidence="10">
    <location>
        <begin position="365"/>
        <end position="386"/>
    </location>
</feature>
<feature type="domain" description="Flavodoxin-like fold" evidence="11">
    <location>
        <begin position="16"/>
        <end position="192"/>
    </location>
</feature>
<feature type="transmembrane region" description="Helical" evidence="10">
    <location>
        <begin position="219"/>
        <end position="242"/>
    </location>
</feature>
<accession>A0ABW2L1Z8</accession>
<name>A0ABW2L1Z8_9BACT</name>
<feature type="transmembrane region" description="Helical" evidence="10">
    <location>
        <begin position="248"/>
        <end position="269"/>
    </location>
</feature>
<dbReference type="InterPro" id="IPR029039">
    <property type="entry name" value="Flavoprotein-like_sf"/>
</dbReference>
<dbReference type="InterPro" id="IPR003680">
    <property type="entry name" value="Flavodoxin_fold"/>
</dbReference>
<keyword evidence="4" id="KW-0474">Menaquinone biosynthesis</keyword>
<dbReference type="PANTHER" id="PTHR10204:SF34">
    <property type="entry name" value="NAD(P)H DEHYDROGENASE [QUINONE] 1 ISOFORM 1"/>
    <property type="match status" value="1"/>
</dbReference>
<evidence type="ECO:0000256" key="9">
    <source>
        <dbReference type="ARBA" id="ARBA00023136"/>
    </source>
</evidence>
<evidence type="ECO:0000256" key="1">
    <source>
        <dbReference type="ARBA" id="ARBA00004141"/>
    </source>
</evidence>
<proteinExistence type="inferred from homology"/>
<evidence type="ECO:0000256" key="4">
    <source>
        <dbReference type="ARBA" id="ARBA00022428"/>
    </source>
</evidence>
<dbReference type="Gene3D" id="3.40.50.360">
    <property type="match status" value="1"/>
</dbReference>
<feature type="transmembrane region" description="Helical" evidence="10">
    <location>
        <begin position="398"/>
        <end position="416"/>
    </location>
</feature>
<feature type="transmembrane region" description="Helical" evidence="10">
    <location>
        <begin position="437"/>
        <end position="455"/>
    </location>
</feature>
<dbReference type="SUPFAM" id="SSF52218">
    <property type="entry name" value="Flavoproteins"/>
    <property type="match status" value="1"/>
</dbReference>
<keyword evidence="8" id="KW-0560">Oxidoreductase</keyword>
<dbReference type="PANTHER" id="PTHR10204">
    <property type="entry name" value="NAD P H OXIDOREDUCTASE-RELATED"/>
    <property type="match status" value="1"/>
</dbReference>
<comment type="subcellular location">
    <subcellularLocation>
        <location evidence="1">Membrane</location>
        <topology evidence="1">Multi-pass membrane protein</topology>
    </subcellularLocation>
</comment>
<feature type="transmembrane region" description="Helical" evidence="10">
    <location>
        <begin position="334"/>
        <end position="353"/>
    </location>
</feature>
<dbReference type="InterPro" id="IPR000537">
    <property type="entry name" value="UbiA_prenyltransferase"/>
</dbReference>
<comment type="pathway">
    <text evidence="2">Quinol/quinone metabolism; menaquinone biosynthesis.</text>
</comment>
<evidence type="ECO:0000259" key="11">
    <source>
        <dbReference type="Pfam" id="PF02525"/>
    </source>
</evidence>
<dbReference type="RefSeq" id="WP_379708094.1">
    <property type="nucleotide sequence ID" value="NZ_JBHTBS010000001.1"/>
</dbReference>
<evidence type="ECO:0000313" key="12">
    <source>
        <dbReference type="EMBL" id="MFC7335708.1"/>
    </source>
</evidence>
<dbReference type="Pfam" id="PF02525">
    <property type="entry name" value="Flavodoxin_2"/>
    <property type="match status" value="1"/>
</dbReference>
<protein>
    <submittedName>
        <fullName evidence="12">NAD(P)H-dependent oxidoreductase</fullName>
    </submittedName>
</protein>
<dbReference type="InterPro" id="IPR026046">
    <property type="entry name" value="UBIAD1"/>
</dbReference>
<keyword evidence="9 10" id="KW-0472">Membrane</keyword>
<comment type="similarity">
    <text evidence="3">Belongs to the NAD(P)H dehydrogenase (quinone) family.</text>
</comment>
<dbReference type="InterPro" id="IPR051545">
    <property type="entry name" value="NAD(P)H_dehydrogenase_qn"/>
</dbReference>
<organism evidence="12 13">
    <name type="scientific">Haloferula chungangensis</name>
    <dbReference type="NCBI Taxonomy" id="1048331"/>
    <lineage>
        <taxon>Bacteria</taxon>
        <taxon>Pseudomonadati</taxon>
        <taxon>Verrucomicrobiota</taxon>
        <taxon>Verrucomicrobiia</taxon>
        <taxon>Verrucomicrobiales</taxon>
        <taxon>Verrucomicrobiaceae</taxon>
        <taxon>Haloferula</taxon>
    </lineage>
</organism>
<gene>
    <name evidence="12" type="ORF">ACFQY0_00850</name>
</gene>